<keyword evidence="2" id="KW-0472">Membrane</keyword>
<organism evidence="3 4">
    <name type="scientific">Nocardioides thalensis</name>
    <dbReference type="NCBI Taxonomy" id="1914755"/>
    <lineage>
        <taxon>Bacteria</taxon>
        <taxon>Bacillati</taxon>
        <taxon>Actinomycetota</taxon>
        <taxon>Actinomycetes</taxon>
        <taxon>Propionibacteriales</taxon>
        <taxon>Nocardioidaceae</taxon>
        <taxon>Nocardioides</taxon>
    </lineage>
</organism>
<feature type="region of interest" description="Disordered" evidence="1">
    <location>
        <begin position="47"/>
        <end position="72"/>
    </location>
</feature>
<comment type="caution">
    <text evidence="3">The sequence shown here is derived from an EMBL/GenBank/DDBJ whole genome shotgun (WGS) entry which is preliminary data.</text>
</comment>
<evidence type="ECO:0000313" key="4">
    <source>
        <dbReference type="Proteomes" id="UP000530424"/>
    </source>
</evidence>
<protein>
    <submittedName>
        <fullName evidence="3">Uncharacterized protein</fullName>
    </submittedName>
</protein>
<keyword evidence="2" id="KW-1133">Transmembrane helix</keyword>
<dbReference type="RefSeq" id="WP_179669864.1">
    <property type="nucleotide sequence ID" value="NZ_JACCFP010000001.1"/>
</dbReference>
<accession>A0A853C8Q1</accession>
<evidence type="ECO:0000313" key="3">
    <source>
        <dbReference type="EMBL" id="NYJ03579.1"/>
    </source>
</evidence>
<dbReference type="Proteomes" id="UP000530424">
    <property type="component" value="Unassembled WGS sequence"/>
</dbReference>
<gene>
    <name evidence="3" type="ORF">HNR19_004277</name>
</gene>
<feature type="compositionally biased region" description="Low complexity" evidence="1">
    <location>
        <begin position="111"/>
        <end position="126"/>
    </location>
</feature>
<evidence type="ECO:0000256" key="1">
    <source>
        <dbReference type="SAM" id="MobiDB-lite"/>
    </source>
</evidence>
<sequence length="274" mass="28364">MTSPTDDERQDGPASAADDAAVRRLLADARAAGPVPPEVASRLDATLAGLVADREQEAGPADGTTDDTEDDRTAAVVPLASRRRRTAAGLLVAAAALVVGGVAVGQYLDQSSSPDQASAGADADGGAVDRGEAEAADDLGSAKAPSDGTGPGEMVLGNEDRPALRTLRIKAPATTPQVRTGHLKADLEWLQIEKLDGVRRGYYLGSFVVLPRGFQCAPAAWGPGIHFGVRYDGRSAMAAFREPQGDNQVVDVLQCDTADVLRSTTLPSRARGGR</sequence>
<name>A0A853C8Q1_9ACTN</name>
<dbReference type="EMBL" id="JACCFP010000001">
    <property type="protein sequence ID" value="NYJ03579.1"/>
    <property type="molecule type" value="Genomic_DNA"/>
</dbReference>
<feature type="transmembrane region" description="Helical" evidence="2">
    <location>
        <begin position="88"/>
        <end position="108"/>
    </location>
</feature>
<proteinExistence type="predicted"/>
<dbReference type="AlphaFoldDB" id="A0A853C8Q1"/>
<keyword evidence="2" id="KW-0812">Transmembrane</keyword>
<evidence type="ECO:0000256" key="2">
    <source>
        <dbReference type="SAM" id="Phobius"/>
    </source>
</evidence>
<reference evidence="3 4" key="1">
    <citation type="submission" date="2020-07" db="EMBL/GenBank/DDBJ databases">
        <title>Sequencing the genomes of 1000 actinobacteria strains.</title>
        <authorList>
            <person name="Klenk H.-P."/>
        </authorList>
    </citation>
    <scope>NUCLEOTIDE SEQUENCE [LARGE SCALE GENOMIC DNA]</scope>
    <source>
        <strain evidence="3 4">DSM 103833</strain>
    </source>
</reference>
<keyword evidence="4" id="KW-1185">Reference proteome</keyword>
<feature type="region of interest" description="Disordered" evidence="1">
    <location>
        <begin position="111"/>
        <end position="157"/>
    </location>
</feature>